<proteinExistence type="predicted"/>
<sequence>MVRHRDSRSPSPTGSQHSSKRPRRDDDVRRDRERDRDRRDDRGPRRRSRSRSLEVRARPLSTSNKTYADHNPLQRRQRDQAADEIDQGTEEIDTIPESDHQIDDGAEVENGITETGETTLMTGHEDAARTLLTRGPVVEEMISVGSQPIRRMILSRAKSAAANTIPV</sequence>
<reference evidence="2 3" key="1">
    <citation type="submission" date="2020-03" db="EMBL/GenBank/DDBJ databases">
        <title>Draft Genome Sequence of Cudoniella acicularis.</title>
        <authorList>
            <person name="Buettner E."/>
            <person name="Kellner H."/>
        </authorList>
    </citation>
    <scope>NUCLEOTIDE SEQUENCE [LARGE SCALE GENOMIC DNA]</scope>
    <source>
        <strain evidence="2 3">DSM 108380</strain>
    </source>
</reference>
<evidence type="ECO:0000256" key="1">
    <source>
        <dbReference type="SAM" id="MobiDB-lite"/>
    </source>
</evidence>
<protein>
    <submittedName>
        <fullName evidence="2">Uncharacterized protein</fullName>
    </submittedName>
</protein>
<dbReference type="Proteomes" id="UP000566819">
    <property type="component" value="Unassembled WGS sequence"/>
</dbReference>
<feature type="compositionally biased region" description="Acidic residues" evidence="1">
    <location>
        <begin position="82"/>
        <end position="96"/>
    </location>
</feature>
<accession>A0A8H4RXV4</accession>
<comment type="caution">
    <text evidence="2">The sequence shown here is derived from an EMBL/GenBank/DDBJ whole genome shotgun (WGS) entry which is preliminary data.</text>
</comment>
<feature type="compositionally biased region" description="Basic and acidic residues" evidence="1">
    <location>
        <begin position="23"/>
        <end position="43"/>
    </location>
</feature>
<organism evidence="2 3">
    <name type="scientific">Cudoniella acicularis</name>
    <dbReference type="NCBI Taxonomy" id="354080"/>
    <lineage>
        <taxon>Eukaryota</taxon>
        <taxon>Fungi</taxon>
        <taxon>Dikarya</taxon>
        <taxon>Ascomycota</taxon>
        <taxon>Pezizomycotina</taxon>
        <taxon>Leotiomycetes</taxon>
        <taxon>Helotiales</taxon>
        <taxon>Tricladiaceae</taxon>
        <taxon>Cudoniella</taxon>
    </lineage>
</organism>
<dbReference type="AlphaFoldDB" id="A0A8H4RXV4"/>
<dbReference type="EMBL" id="JAAMPI010000042">
    <property type="protein sequence ID" value="KAF4636939.1"/>
    <property type="molecule type" value="Genomic_DNA"/>
</dbReference>
<evidence type="ECO:0000313" key="3">
    <source>
        <dbReference type="Proteomes" id="UP000566819"/>
    </source>
</evidence>
<name>A0A8H4RXV4_9HELO</name>
<keyword evidence="3" id="KW-1185">Reference proteome</keyword>
<evidence type="ECO:0000313" key="2">
    <source>
        <dbReference type="EMBL" id="KAF4636939.1"/>
    </source>
</evidence>
<gene>
    <name evidence="2" type="ORF">G7Y89_g1146</name>
</gene>
<feature type="region of interest" description="Disordered" evidence="1">
    <location>
        <begin position="1"/>
        <end position="103"/>
    </location>
</feature>